<dbReference type="SMART" id="SM00315">
    <property type="entry name" value="RGS"/>
    <property type="match status" value="1"/>
</dbReference>
<dbReference type="InterPro" id="IPR036305">
    <property type="entry name" value="RGS_sf"/>
</dbReference>
<evidence type="ECO:0000256" key="8">
    <source>
        <dbReference type="ARBA" id="ARBA00023242"/>
    </source>
</evidence>
<dbReference type="AlphaFoldDB" id="A0A8K0D457"/>
<dbReference type="PANTHER" id="PTHR10845">
    <property type="entry name" value="REGULATOR OF G PROTEIN SIGNALING"/>
    <property type="match status" value="1"/>
</dbReference>
<gene>
    <name evidence="11" type="ORF">ILUMI_07292</name>
</gene>
<organism evidence="11 12">
    <name type="scientific">Ignelater luminosus</name>
    <name type="common">Cucubano</name>
    <name type="synonym">Pyrophorus luminosus</name>
    <dbReference type="NCBI Taxonomy" id="2038154"/>
    <lineage>
        <taxon>Eukaryota</taxon>
        <taxon>Metazoa</taxon>
        <taxon>Ecdysozoa</taxon>
        <taxon>Arthropoda</taxon>
        <taxon>Hexapoda</taxon>
        <taxon>Insecta</taxon>
        <taxon>Pterygota</taxon>
        <taxon>Neoptera</taxon>
        <taxon>Endopterygota</taxon>
        <taxon>Coleoptera</taxon>
        <taxon>Polyphaga</taxon>
        <taxon>Elateriformia</taxon>
        <taxon>Elateroidea</taxon>
        <taxon>Elateridae</taxon>
        <taxon>Agrypninae</taxon>
        <taxon>Pyrophorini</taxon>
        <taxon>Ignelater</taxon>
    </lineage>
</organism>
<keyword evidence="5" id="KW-0832">Ubl conjugation</keyword>
<dbReference type="Gene3D" id="1.10.167.10">
    <property type="entry name" value="Regulator of G-protein Signalling 4, domain 2"/>
    <property type="match status" value="1"/>
</dbReference>
<evidence type="ECO:0000256" key="2">
    <source>
        <dbReference type="ARBA" id="ARBA00004370"/>
    </source>
</evidence>
<dbReference type="GO" id="GO:0005634">
    <property type="term" value="C:nucleus"/>
    <property type="evidence" value="ECO:0007669"/>
    <property type="project" value="UniProtKB-SubCell"/>
</dbReference>
<dbReference type="FunFam" id="1.10.167.10:FF:000015">
    <property type="entry name" value="Regulator of G-protein signaling 17"/>
    <property type="match status" value="1"/>
</dbReference>
<evidence type="ECO:0000256" key="6">
    <source>
        <dbReference type="ARBA" id="ARBA00023136"/>
    </source>
</evidence>
<protein>
    <recommendedName>
        <fullName evidence="10">RGS domain-containing protein</fullName>
    </recommendedName>
</protein>
<evidence type="ECO:0000256" key="3">
    <source>
        <dbReference type="ARBA" id="ARBA00004496"/>
    </source>
</evidence>
<keyword evidence="8" id="KW-0539">Nucleus</keyword>
<dbReference type="InterPro" id="IPR016137">
    <property type="entry name" value="RGS"/>
</dbReference>
<dbReference type="PANTHER" id="PTHR10845:SF192">
    <property type="entry name" value="DOUBLE HIT, ISOFORM B"/>
    <property type="match status" value="1"/>
</dbReference>
<evidence type="ECO:0000256" key="9">
    <source>
        <dbReference type="SAM" id="MobiDB-lite"/>
    </source>
</evidence>
<dbReference type="EMBL" id="VTPC01003212">
    <property type="protein sequence ID" value="KAF2898884.1"/>
    <property type="molecule type" value="Genomic_DNA"/>
</dbReference>
<dbReference type="PROSITE" id="PS50132">
    <property type="entry name" value="RGS"/>
    <property type="match status" value="1"/>
</dbReference>
<dbReference type="Proteomes" id="UP000801492">
    <property type="component" value="Unassembled WGS sequence"/>
</dbReference>
<feature type="compositionally biased region" description="Polar residues" evidence="9">
    <location>
        <begin position="23"/>
        <end position="33"/>
    </location>
</feature>
<keyword evidence="6" id="KW-0472">Membrane</keyword>
<evidence type="ECO:0000256" key="5">
    <source>
        <dbReference type="ARBA" id="ARBA00022843"/>
    </source>
</evidence>
<dbReference type="PRINTS" id="PR01301">
    <property type="entry name" value="RGSPROTEIN"/>
</dbReference>
<keyword evidence="4" id="KW-0963">Cytoplasm</keyword>
<feature type="domain" description="RGS" evidence="10">
    <location>
        <begin position="106"/>
        <end position="222"/>
    </location>
</feature>
<name>A0A8K0D457_IGNLU</name>
<feature type="region of interest" description="Disordered" evidence="9">
    <location>
        <begin position="1"/>
        <end position="33"/>
    </location>
</feature>
<accession>A0A8K0D457</accession>
<comment type="subcellular location">
    <subcellularLocation>
        <location evidence="3">Cytoplasm</location>
    </subcellularLocation>
    <subcellularLocation>
        <location evidence="2">Membrane</location>
    </subcellularLocation>
    <subcellularLocation>
        <location evidence="1">Nucleus</location>
    </subcellularLocation>
</comment>
<dbReference type="InterPro" id="IPR044926">
    <property type="entry name" value="RGS_subdomain_2"/>
</dbReference>
<dbReference type="GO" id="GO:0005737">
    <property type="term" value="C:cytoplasm"/>
    <property type="evidence" value="ECO:0007669"/>
    <property type="project" value="UniProtKB-SubCell"/>
</dbReference>
<evidence type="ECO:0000313" key="12">
    <source>
        <dbReference type="Proteomes" id="UP000801492"/>
    </source>
</evidence>
<keyword evidence="12" id="KW-1185">Reference proteome</keyword>
<evidence type="ECO:0000256" key="7">
    <source>
        <dbReference type="ARBA" id="ARBA00023180"/>
    </source>
</evidence>
<dbReference type="SUPFAM" id="SSF48097">
    <property type="entry name" value="Regulator of G-protein signaling, RGS"/>
    <property type="match status" value="1"/>
</dbReference>
<evidence type="ECO:0000259" key="10">
    <source>
        <dbReference type="PROSITE" id="PS50132"/>
    </source>
</evidence>
<evidence type="ECO:0000256" key="4">
    <source>
        <dbReference type="ARBA" id="ARBA00022490"/>
    </source>
</evidence>
<comment type="caution">
    <text evidence="11">The sequence shown here is derived from an EMBL/GenBank/DDBJ whole genome shotgun (WGS) entry which is preliminary data.</text>
</comment>
<reference evidence="11" key="1">
    <citation type="submission" date="2019-08" db="EMBL/GenBank/DDBJ databases">
        <title>The genome of the North American firefly Photinus pyralis.</title>
        <authorList>
            <consortium name="Photinus pyralis genome working group"/>
            <person name="Fallon T.R."/>
            <person name="Sander Lower S.E."/>
            <person name="Weng J.-K."/>
        </authorList>
    </citation>
    <scope>NUCLEOTIDE SEQUENCE</scope>
    <source>
        <strain evidence="11">TRF0915ILg1</strain>
        <tissue evidence="11">Whole body</tissue>
    </source>
</reference>
<dbReference type="GO" id="GO:0016020">
    <property type="term" value="C:membrane"/>
    <property type="evidence" value="ECO:0007669"/>
    <property type="project" value="UniProtKB-SubCell"/>
</dbReference>
<proteinExistence type="predicted"/>
<evidence type="ECO:0000256" key="1">
    <source>
        <dbReference type="ARBA" id="ARBA00004123"/>
    </source>
</evidence>
<keyword evidence="7" id="KW-0325">Glycoprotein</keyword>
<dbReference type="CDD" id="cd08718">
    <property type="entry name" value="RGS_RZ-like"/>
    <property type="match status" value="1"/>
</dbReference>
<evidence type="ECO:0000313" key="11">
    <source>
        <dbReference type="EMBL" id="KAF2898884.1"/>
    </source>
</evidence>
<dbReference type="GO" id="GO:0007186">
    <property type="term" value="P:G protein-coupled receptor signaling pathway"/>
    <property type="evidence" value="ECO:0007669"/>
    <property type="project" value="UniProtKB-ARBA"/>
</dbReference>
<dbReference type="OrthoDB" id="10266999at2759"/>
<dbReference type="Pfam" id="PF00615">
    <property type="entry name" value="RGS"/>
    <property type="match status" value="1"/>
</dbReference>
<sequence>MSCSVTERVSENRAGPAGCRLRGSTNNLTTPSSKVLATSSGSTAVANLRNKPCCLCWCCCCSCACLTPGKGNDENGPTKNSNTTDLLICDGEPPPSLEEIRSWGRSFDKLMRSPAGRKVFRDFLRCEYSEENILFWLACEELKRECSPEAVEEKARIIYEDYISILSPKEVSLDSRVREIVNRNMVEPTPHTFDEAQLQIYTLMHRDSYPRFVNSALYKSLAQQQPGPETETVESDGPHG</sequence>